<feature type="compositionally biased region" description="Gly residues" evidence="1">
    <location>
        <begin position="19"/>
        <end position="30"/>
    </location>
</feature>
<feature type="region of interest" description="Disordered" evidence="1">
    <location>
        <begin position="67"/>
        <end position="87"/>
    </location>
</feature>
<feature type="compositionally biased region" description="Polar residues" evidence="1">
    <location>
        <begin position="67"/>
        <end position="83"/>
    </location>
</feature>
<feature type="region of interest" description="Disordered" evidence="1">
    <location>
        <begin position="18"/>
        <end position="37"/>
    </location>
</feature>
<evidence type="ECO:0000313" key="3">
    <source>
        <dbReference type="Proteomes" id="UP001604277"/>
    </source>
</evidence>
<accession>A0ABD1QQE6</accession>
<keyword evidence="3" id="KW-1185">Reference proteome</keyword>
<comment type="caution">
    <text evidence="2">The sequence shown here is derived from an EMBL/GenBank/DDBJ whole genome shotgun (WGS) entry which is preliminary data.</text>
</comment>
<name>A0ABD1QQE6_9LAMI</name>
<dbReference type="AlphaFoldDB" id="A0ABD1QQE6"/>
<gene>
    <name evidence="2" type="ORF">Fot_47454</name>
</gene>
<proteinExistence type="predicted"/>
<reference evidence="3" key="1">
    <citation type="submission" date="2024-07" db="EMBL/GenBank/DDBJ databases">
        <title>Two chromosome-level genome assemblies of Korean endemic species Abeliophyllum distichum and Forsythia ovata (Oleaceae).</title>
        <authorList>
            <person name="Jang H."/>
        </authorList>
    </citation>
    <scope>NUCLEOTIDE SEQUENCE [LARGE SCALE GENOMIC DNA]</scope>
</reference>
<dbReference type="Proteomes" id="UP001604277">
    <property type="component" value="Unassembled WGS sequence"/>
</dbReference>
<dbReference type="EMBL" id="JBFOLJ010000014">
    <property type="protein sequence ID" value="KAL2478440.1"/>
    <property type="molecule type" value="Genomic_DNA"/>
</dbReference>
<evidence type="ECO:0000256" key="1">
    <source>
        <dbReference type="SAM" id="MobiDB-lite"/>
    </source>
</evidence>
<evidence type="ECO:0000313" key="2">
    <source>
        <dbReference type="EMBL" id="KAL2478440.1"/>
    </source>
</evidence>
<sequence length="134" mass="14254">MGGVGGGSWRRRSLVETEGVGGCGGGGEGLYTGENPLLSAPTETLPYHYYQDEGLYTVPHSLTLNLQSPSTAENQSLPSQLSPSHYPLIVTGENPSLSAPTVTLPYHHYQEDGLYTVTHSPTLKLLPLSTAEIS</sequence>
<protein>
    <submittedName>
        <fullName evidence="2">Uncharacterized protein</fullName>
    </submittedName>
</protein>
<organism evidence="2 3">
    <name type="scientific">Forsythia ovata</name>
    <dbReference type="NCBI Taxonomy" id="205694"/>
    <lineage>
        <taxon>Eukaryota</taxon>
        <taxon>Viridiplantae</taxon>
        <taxon>Streptophyta</taxon>
        <taxon>Embryophyta</taxon>
        <taxon>Tracheophyta</taxon>
        <taxon>Spermatophyta</taxon>
        <taxon>Magnoliopsida</taxon>
        <taxon>eudicotyledons</taxon>
        <taxon>Gunneridae</taxon>
        <taxon>Pentapetalae</taxon>
        <taxon>asterids</taxon>
        <taxon>lamiids</taxon>
        <taxon>Lamiales</taxon>
        <taxon>Oleaceae</taxon>
        <taxon>Forsythieae</taxon>
        <taxon>Forsythia</taxon>
    </lineage>
</organism>